<gene>
    <name evidence="1" type="ORF">CH365_04390</name>
</gene>
<protein>
    <submittedName>
        <fullName evidence="1">Uncharacterized protein</fullName>
    </submittedName>
</protein>
<organism evidence="1 2">
    <name type="scientific">Leptospira neocaledonica</name>
    <dbReference type="NCBI Taxonomy" id="2023192"/>
    <lineage>
        <taxon>Bacteria</taxon>
        <taxon>Pseudomonadati</taxon>
        <taxon>Spirochaetota</taxon>
        <taxon>Spirochaetia</taxon>
        <taxon>Leptospirales</taxon>
        <taxon>Leptospiraceae</taxon>
        <taxon>Leptospira</taxon>
    </lineage>
</organism>
<evidence type="ECO:0000313" key="1">
    <source>
        <dbReference type="EMBL" id="PJZ78549.1"/>
    </source>
</evidence>
<keyword evidence="2" id="KW-1185">Reference proteome</keyword>
<reference evidence="1 2" key="1">
    <citation type="submission" date="2017-07" db="EMBL/GenBank/DDBJ databases">
        <title>Leptospira spp. isolated from tropical soils.</title>
        <authorList>
            <person name="Thibeaux R."/>
            <person name="Iraola G."/>
            <person name="Ferres I."/>
            <person name="Bierque E."/>
            <person name="Girault D."/>
            <person name="Soupe-Gilbert M.-E."/>
            <person name="Picardeau M."/>
            <person name="Goarant C."/>
        </authorList>
    </citation>
    <scope>NUCLEOTIDE SEQUENCE [LARGE SCALE GENOMIC DNA]</scope>
    <source>
        <strain evidence="1 2">ES4-C-A1</strain>
    </source>
</reference>
<proteinExistence type="predicted"/>
<sequence>MLFRYVIVINFLVLIILKCQAAKKEIFELPEVRKQFVNNIDFKKAEFNKDSHLYSQYFDTSVLTYSISWNEKGSVSSESLQKNEDVEIFIYQDGELSMKAKMKRHAFKPYYKEDIAESIEQTEDSIFYYLKSK</sequence>
<dbReference type="Proteomes" id="UP000231843">
    <property type="component" value="Unassembled WGS sequence"/>
</dbReference>
<accession>A0A2N0A2K5</accession>
<dbReference type="EMBL" id="NPEA01000002">
    <property type="protein sequence ID" value="PJZ78549.1"/>
    <property type="molecule type" value="Genomic_DNA"/>
</dbReference>
<name>A0A2N0A2K5_9LEPT</name>
<evidence type="ECO:0000313" key="2">
    <source>
        <dbReference type="Proteomes" id="UP000231843"/>
    </source>
</evidence>
<dbReference type="OrthoDB" id="346475at2"/>
<dbReference type="AlphaFoldDB" id="A0A2N0A2K5"/>
<comment type="caution">
    <text evidence="1">The sequence shown here is derived from an EMBL/GenBank/DDBJ whole genome shotgun (WGS) entry which is preliminary data.</text>
</comment>
<dbReference type="RefSeq" id="WP_100767379.1">
    <property type="nucleotide sequence ID" value="NZ_NPEA01000002.1"/>
</dbReference>